<dbReference type="AlphaFoldDB" id="A0A2K8KVH6"/>
<protein>
    <submittedName>
        <fullName evidence="1">Uncharacterized protein</fullName>
    </submittedName>
</protein>
<gene>
    <name evidence="1" type="ORF">Ga0123461_0301</name>
</gene>
<keyword evidence="2" id="KW-1185">Reference proteome</keyword>
<dbReference type="KEGG" id="maes:Ga0123461_0301"/>
<accession>A0A2K8KVH6</accession>
<reference evidence="1 2" key="1">
    <citation type="submission" date="2016-12" db="EMBL/GenBank/DDBJ databases">
        <title>Isolation and genomic insights into novel planktonic Zetaproteobacteria from stratified waters of the Chesapeake Bay.</title>
        <authorList>
            <person name="McAllister S.M."/>
            <person name="Kato S."/>
            <person name="Chan C.S."/>
            <person name="Chiu B.K."/>
            <person name="Field E.K."/>
        </authorList>
    </citation>
    <scope>NUCLEOTIDE SEQUENCE [LARGE SCALE GENOMIC DNA]</scope>
    <source>
        <strain evidence="1 2">CP-5</strain>
    </source>
</reference>
<proteinExistence type="predicted"/>
<name>A0A2K8KVH6_MARES</name>
<sequence>MFFALWVNIRVSFPLTGTGLAVRLRDPFIT</sequence>
<organism evidence="1 2">
    <name type="scientific">Mariprofundus aestuarium</name>
    <dbReference type="NCBI Taxonomy" id="1921086"/>
    <lineage>
        <taxon>Bacteria</taxon>
        <taxon>Pseudomonadati</taxon>
        <taxon>Pseudomonadota</taxon>
        <taxon>Candidatius Mariprofundia</taxon>
        <taxon>Mariprofundales</taxon>
        <taxon>Mariprofundaceae</taxon>
        <taxon>Mariprofundus</taxon>
    </lineage>
</organism>
<evidence type="ECO:0000313" key="1">
    <source>
        <dbReference type="EMBL" id="ATX78753.1"/>
    </source>
</evidence>
<dbReference type="EMBL" id="CP018799">
    <property type="protein sequence ID" value="ATX78753.1"/>
    <property type="molecule type" value="Genomic_DNA"/>
</dbReference>
<dbReference type="Proteomes" id="UP000231701">
    <property type="component" value="Chromosome"/>
</dbReference>
<evidence type="ECO:0000313" key="2">
    <source>
        <dbReference type="Proteomes" id="UP000231701"/>
    </source>
</evidence>